<name>A0ABR1G093_AURAN</name>
<evidence type="ECO:0000313" key="3">
    <source>
        <dbReference type="Proteomes" id="UP001363151"/>
    </source>
</evidence>
<keyword evidence="3" id="KW-1185">Reference proteome</keyword>
<proteinExistence type="predicted"/>
<evidence type="ECO:0000313" key="2">
    <source>
        <dbReference type="EMBL" id="KAK7241843.1"/>
    </source>
</evidence>
<gene>
    <name evidence="2" type="ORF">SO694_00019231</name>
</gene>
<organism evidence="2 3">
    <name type="scientific">Aureococcus anophagefferens</name>
    <name type="common">Harmful bloom alga</name>
    <dbReference type="NCBI Taxonomy" id="44056"/>
    <lineage>
        <taxon>Eukaryota</taxon>
        <taxon>Sar</taxon>
        <taxon>Stramenopiles</taxon>
        <taxon>Ochrophyta</taxon>
        <taxon>Pelagophyceae</taxon>
        <taxon>Pelagomonadales</taxon>
        <taxon>Pelagomonadaceae</taxon>
        <taxon>Aureococcus</taxon>
    </lineage>
</organism>
<reference evidence="2 3" key="1">
    <citation type="submission" date="2024-03" db="EMBL/GenBank/DDBJ databases">
        <title>Aureococcus anophagefferens CCMP1851 and Kratosvirus quantuckense: Draft genome of a second virus-susceptible host strain in the model system.</title>
        <authorList>
            <person name="Chase E."/>
            <person name="Truchon A.R."/>
            <person name="Schepens W."/>
            <person name="Wilhelm S.W."/>
        </authorList>
    </citation>
    <scope>NUCLEOTIDE SEQUENCE [LARGE SCALE GENOMIC DNA]</scope>
    <source>
        <strain evidence="2 3">CCMP1851</strain>
    </source>
</reference>
<accession>A0ABR1G093</accession>
<evidence type="ECO:0000256" key="1">
    <source>
        <dbReference type="SAM" id="MobiDB-lite"/>
    </source>
</evidence>
<protein>
    <submittedName>
        <fullName evidence="2">Uncharacterized protein</fullName>
    </submittedName>
</protein>
<dbReference type="Proteomes" id="UP001363151">
    <property type="component" value="Unassembled WGS sequence"/>
</dbReference>
<feature type="compositionally biased region" description="Basic and acidic residues" evidence="1">
    <location>
        <begin position="28"/>
        <end position="41"/>
    </location>
</feature>
<comment type="caution">
    <text evidence="2">The sequence shown here is derived from an EMBL/GenBank/DDBJ whole genome shotgun (WGS) entry which is preliminary data.</text>
</comment>
<sequence>MLEAAKDLVEERVGLLSVMRAPATASQRAREESDAVEEKQQRATREGFALGRVVWFGCEGDYGRDFCFHVANGHTLVSLLRGHSMHPFERFDRACYLACVPASCGRDDF</sequence>
<feature type="region of interest" description="Disordered" evidence="1">
    <location>
        <begin position="22"/>
        <end position="41"/>
    </location>
</feature>
<dbReference type="EMBL" id="JBBJCI010000152">
    <property type="protein sequence ID" value="KAK7241843.1"/>
    <property type="molecule type" value="Genomic_DNA"/>
</dbReference>